<proteinExistence type="predicted"/>
<accession>A0ABV2AU83</accession>
<organism evidence="1 2">
    <name type="scientific">Bonamia ostreae</name>
    <dbReference type="NCBI Taxonomy" id="126728"/>
    <lineage>
        <taxon>Eukaryota</taxon>
        <taxon>Sar</taxon>
        <taxon>Rhizaria</taxon>
        <taxon>Endomyxa</taxon>
        <taxon>Ascetosporea</taxon>
        <taxon>Haplosporida</taxon>
        <taxon>Bonamia</taxon>
    </lineage>
</organism>
<keyword evidence="2" id="KW-1185">Reference proteome</keyword>
<feature type="non-terminal residue" evidence="1">
    <location>
        <position position="59"/>
    </location>
</feature>
<dbReference type="Proteomes" id="UP001439008">
    <property type="component" value="Unassembled WGS sequence"/>
</dbReference>
<evidence type="ECO:0000313" key="2">
    <source>
        <dbReference type="Proteomes" id="UP001439008"/>
    </source>
</evidence>
<gene>
    <name evidence="1" type="ORF">MHBO_004761</name>
</gene>
<feature type="non-terminal residue" evidence="1">
    <location>
        <position position="1"/>
    </location>
</feature>
<dbReference type="EMBL" id="JBDODL010005131">
    <property type="protein sequence ID" value="MES1923217.1"/>
    <property type="molecule type" value="Genomic_DNA"/>
</dbReference>
<reference evidence="1 2" key="1">
    <citation type="journal article" date="2024" name="BMC Biol.">
        <title>Comparative genomics of Ascetosporea gives new insight into the evolutionary basis for animal parasitism in Rhizaria.</title>
        <authorList>
            <person name="Hiltunen Thoren M."/>
            <person name="Onut-Brannstrom I."/>
            <person name="Alfjorden A."/>
            <person name="Peckova H."/>
            <person name="Swords F."/>
            <person name="Hooper C."/>
            <person name="Holzer A.S."/>
            <person name="Bass D."/>
            <person name="Burki F."/>
        </authorList>
    </citation>
    <scope>NUCLEOTIDE SEQUENCE [LARGE SCALE GENOMIC DNA]</scope>
    <source>
        <strain evidence="1">20-A016</strain>
    </source>
</reference>
<sequence length="59" mass="6889">TTKSIVSIMVLESENNFYKRMVRQVPVFDQSTKLYCDAFEMNFKATVVAKKMNKLFCSK</sequence>
<name>A0ABV2AU83_9EUKA</name>
<evidence type="ECO:0000313" key="1">
    <source>
        <dbReference type="EMBL" id="MES1923217.1"/>
    </source>
</evidence>
<comment type="caution">
    <text evidence="1">The sequence shown here is derived from an EMBL/GenBank/DDBJ whole genome shotgun (WGS) entry which is preliminary data.</text>
</comment>
<protein>
    <submittedName>
        <fullName evidence="1">Uncharacterized protein</fullName>
    </submittedName>
</protein>